<dbReference type="PANTHER" id="PTHR10098">
    <property type="entry name" value="RAPSYN-RELATED"/>
    <property type="match status" value="1"/>
</dbReference>
<feature type="domain" description="CHAT" evidence="1">
    <location>
        <begin position="169"/>
        <end position="460"/>
    </location>
</feature>
<dbReference type="RefSeq" id="WP_226577675.1">
    <property type="nucleotide sequence ID" value="NZ_BLAY01000020.1"/>
</dbReference>
<evidence type="ECO:0000313" key="2">
    <source>
        <dbReference type="EMBL" id="GET36987.1"/>
    </source>
</evidence>
<protein>
    <recommendedName>
        <fullName evidence="1">CHAT domain-containing protein</fullName>
    </recommendedName>
</protein>
<dbReference type="Proteomes" id="UP001050975">
    <property type="component" value="Unassembled WGS sequence"/>
</dbReference>
<evidence type="ECO:0000313" key="3">
    <source>
        <dbReference type="Proteomes" id="UP001050975"/>
    </source>
</evidence>
<dbReference type="InterPro" id="IPR024983">
    <property type="entry name" value="CHAT_dom"/>
</dbReference>
<dbReference type="Pfam" id="PF12770">
    <property type="entry name" value="CHAT"/>
    <property type="match status" value="1"/>
</dbReference>
<dbReference type="EMBL" id="BLAY01000020">
    <property type="protein sequence ID" value="GET36987.1"/>
    <property type="molecule type" value="Genomic_DNA"/>
</dbReference>
<dbReference type="AlphaFoldDB" id="A0AAV3XC73"/>
<dbReference type="PANTHER" id="PTHR10098:SF112">
    <property type="entry name" value="SLR0380 PROTEIN"/>
    <property type="match status" value="1"/>
</dbReference>
<accession>A0AAV3XC73</accession>
<name>A0AAV3XC73_9CYAN</name>
<organism evidence="2 3">
    <name type="scientific">Microseira wollei NIES-4236</name>
    <dbReference type="NCBI Taxonomy" id="2530354"/>
    <lineage>
        <taxon>Bacteria</taxon>
        <taxon>Bacillati</taxon>
        <taxon>Cyanobacteriota</taxon>
        <taxon>Cyanophyceae</taxon>
        <taxon>Oscillatoriophycideae</taxon>
        <taxon>Aerosakkonematales</taxon>
        <taxon>Aerosakkonemataceae</taxon>
        <taxon>Microseira</taxon>
    </lineage>
</organism>
<sequence>MATGAAMKSVASSVSMLLAALYLAGSISGKAVGILPKHQAVVLPEAVHSAPLENPQEQPNLSSMVPQIEQTWEKQFEDYFRRSFPDRSITVKDIADTLNRLAIQTQTKPALLYVVPREQRLELVLILPGKPPIYKRVEAANRKALLAQAREFSLTVSAATLEDKSSYLPPAQQLYQWMIAPVERDLQAQGIDTLIFCMGAGLRSLPLAALHDGQKFLTEKYSIARIPAFKLTDTIYTNLHNSPVLAMGASEFKEQNPLPAVPVELSTIAQNIWHGRLFLNQEFTEDNLRSQRQQQPFKIIHLATHADFLPGKPSDSYIQFWDRKLTLDKIGQLGLNNPPVELLVLSACKTAIGNEEAELGFAGLAVQAGVKSAVASLWYVSDEGTLALMTEFYRHLQTAPIKAAALQKAQIEMINGQLRIENGQLQSHNGRITLPPALAKHKNENLSHPYYWAAFTVVGSPW</sequence>
<comment type="caution">
    <text evidence="2">The sequence shown here is derived from an EMBL/GenBank/DDBJ whole genome shotgun (WGS) entry which is preliminary data.</text>
</comment>
<reference evidence="2" key="1">
    <citation type="submission" date="2019-10" db="EMBL/GenBank/DDBJ databases">
        <title>Draft genome sequece of Microseira wollei NIES-4236.</title>
        <authorList>
            <person name="Yamaguchi H."/>
            <person name="Suzuki S."/>
            <person name="Kawachi M."/>
        </authorList>
    </citation>
    <scope>NUCLEOTIDE SEQUENCE</scope>
    <source>
        <strain evidence="2">NIES-4236</strain>
    </source>
</reference>
<gene>
    <name evidence="2" type="ORF">MiSe_17400</name>
</gene>
<evidence type="ECO:0000259" key="1">
    <source>
        <dbReference type="Pfam" id="PF12770"/>
    </source>
</evidence>
<proteinExistence type="predicted"/>
<keyword evidence="3" id="KW-1185">Reference proteome</keyword>